<reference evidence="1 2" key="1">
    <citation type="journal article" date="2018" name="PLoS Pathog.">
        <title>Evolution of structural diversity of trichothecenes, a family of toxins produced by plant pathogenic and entomopathogenic fungi.</title>
        <authorList>
            <person name="Proctor R.H."/>
            <person name="McCormick S.P."/>
            <person name="Kim H.S."/>
            <person name="Cardoza R.E."/>
            <person name="Stanley A.M."/>
            <person name="Lindo L."/>
            <person name="Kelly A."/>
            <person name="Brown D.W."/>
            <person name="Lee T."/>
            <person name="Vaughan M.M."/>
            <person name="Alexander N.J."/>
            <person name="Busman M."/>
            <person name="Gutierrez S."/>
        </authorList>
    </citation>
    <scope>NUCLEOTIDE SEQUENCE [LARGE SCALE GENOMIC DNA]</scope>
    <source>
        <strain evidence="1 2">NRRL 20695</strain>
    </source>
</reference>
<dbReference type="SUPFAM" id="SSF54616">
    <property type="entry name" value="DNA-binding domain of Mlu1-box binding protein MBP1"/>
    <property type="match status" value="1"/>
</dbReference>
<name>A0A395SMR1_9HYPO</name>
<sequence length="118" mass="13850">MMATDRVSFKDTNNLAKSKLRGQVRFPPHEHLDEVALQEVRRHRVTPFGNIHETCLHIPYNSGKKDFFEKTGRESFEVFKYEFVSLEHGTEYAVMWDYNIGLVRMTPFFKCRGYGKAS</sequence>
<protein>
    <submittedName>
        <fullName evidence="1">Apses transcription factor xbp1</fullName>
    </submittedName>
</protein>
<dbReference type="GO" id="GO:0003677">
    <property type="term" value="F:DNA binding"/>
    <property type="evidence" value="ECO:0007669"/>
    <property type="project" value="InterPro"/>
</dbReference>
<evidence type="ECO:0000313" key="1">
    <source>
        <dbReference type="EMBL" id="RGP73740.1"/>
    </source>
</evidence>
<evidence type="ECO:0000313" key="2">
    <source>
        <dbReference type="Proteomes" id="UP000266234"/>
    </source>
</evidence>
<dbReference type="EMBL" id="PXOG01000135">
    <property type="protein sequence ID" value="RGP73740.1"/>
    <property type="molecule type" value="Genomic_DNA"/>
</dbReference>
<gene>
    <name evidence="1" type="ORF">FLONG3_6231</name>
</gene>
<dbReference type="InterPro" id="IPR036887">
    <property type="entry name" value="HTH_APSES_sf"/>
</dbReference>
<dbReference type="Proteomes" id="UP000266234">
    <property type="component" value="Unassembled WGS sequence"/>
</dbReference>
<accession>A0A395SMR1</accession>
<comment type="caution">
    <text evidence="1">The sequence shown here is derived from an EMBL/GenBank/DDBJ whole genome shotgun (WGS) entry which is preliminary data.</text>
</comment>
<keyword evidence="2" id="KW-1185">Reference proteome</keyword>
<organism evidence="1 2">
    <name type="scientific">Fusarium longipes</name>
    <dbReference type="NCBI Taxonomy" id="694270"/>
    <lineage>
        <taxon>Eukaryota</taxon>
        <taxon>Fungi</taxon>
        <taxon>Dikarya</taxon>
        <taxon>Ascomycota</taxon>
        <taxon>Pezizomycotina</taxon>
        <taxon>Sordariomycetes</taxon>
        <taxon>Hypocreomycetidae</taxon>
        <taxon>Hypocreales</taxon>
        <taxon>Nectriaceae</taxon>
        <taxon>Fusarium</taxon>
    </lineage>
</organism>
<dbReference type="AlphaFoldDB" id="A0A395SMR1"/>
<dbReference type="STRING" id="694270.A0A395SMR1"/>
<dbReference type="OrthoDB" id="5562739at2759"/>
<proteinExistence type="predicted"/>